<dbReference type="PRINTS" id="PR00811">
    <property type="entry name" value="BCTERIALGSPD"/>
</dbReference>
<comment type="similarity">
    <text evidence="1">Belongs to the bacterial secretin family.</text>
</comment>
<accession>A0A4Y5SSR1</accession>
<evidence type="ECO:0000259" key="3">
    <source>
        <dbReference type="Pfam" id="PF13629"/>
    </source>
</evidence>
<dbReference type="EMBL" id="CP040758">
    <property type="protein sequence ID" value="QDA35754.1"/>
    <property type="molecule type" value="Genomic_DNA"/>
</dbReference>
<dbReference type="GO" id="GO:0009306">
    <property type="term" value="P:protein secretion"/>
    <property type="evidence" value="ECO:0007669"/>
    <property type="project" value="InterPro"/>
</dbReference>
<name>A0A4Y5SSR1_9RHOB</name>
<dbReference type="InterPro" id="IPR004846">
    <property type="entry name" value="T2SS/T3SS_dom"/>
</dbReference>
<dbReference type="GO" id="GO:0015627">
    <property type="term" value="C:type II protein secretion system complex"/>
    <property type="evidence" value="ECO:0007669"/>
    <property type="project" value="TreeGrafter"/>
</dbReference>
<dbReference type="Proteomes" id="UP000296374">
    <property type="component" value="Plasmid unnamed7"/>
</dbReference>
<evidence type="ECO:0000313" key="5">
    <source>
        <dbReference type="Proteomes" id="UP000296374"/>
    </source>
</evidence>
<dbReference type="InterPro" id="IPR032789">
    <property type="entry name" value="T2SS-T3SS_pil_N"/>
</dbReference>
<evidence type="ECO:0000259" key="2">
    <source>
        <dbReference type="Pfam" id="PF00263"/>
    </source>
</evidence>
<evidence type="ECO:0000256" key="1">
    <source>
        <dbReference type="RuleBase" id="RU004003"/>
    </source>
</evidence>
<dbReference type="PANTHER" id="PTHR30332">
    <property type="entry name" value="PROBABLE GENERAL SECRETION PATHWAY PROTEIN D"/>
    <property type="match status" value="1"/>
</dbReference>
<dbReference type="InterPro" id="IPR050810">
    <property type="entry name" value="Bact_Secretion_Sys_Channel"/>
</dbReference>
<keyword evidence="4" id="KW-0614">Plasmid</keyword>
<gene>
    <name evidence="4" type="ORF">E4191_16465</name>
</gene>
<evidence type="ECO:0000313" key="4">
    <source>
        <dbReference type="EMBL" id="QDA35754.1"/>
    </source>
</evidence>
<geneLocation type="plasmid" evidence="4 5">
    <name>unnamed7</name>
</geneLocation>
<dbReference type="Pfam" id="PF00263">
    <property type="entry name" value="Secretin"/>
    <property type="match status" value="1"/>
</dbReference>
<dbReference type="KEGG" id="plia:E4191_16465"/>
<dbReference type="AlphaFoldDB" id="A0A4Y5SSR1"/>
<protein>
    <submittedName>
        <fullName evidence="4">Type II and III secretion system protein family protein</fullName>
    </submittedName>
</protein>
<feature type="domain" description="Type II/III secretion system secretin-like" evidence="2">
    <location>
        <begin position="240"/>
        <end position="399"/>
    </location>
</feature>
<sequence>MRPPVSAMLPRLVLAFTLLIAIATEGVAQDSVGLTLSTRRAAQVQITAGESQVFTTAQDIDQLVIGNPEVADVVVISPRSFYILGQSLGQTNLQIFAGEDALVGLVDLHVTVDTGDLASVLQRVGGNVSVHSVNGRLRLSGTVPDAVTLDNVLQIAEQYGSDAVINAIQITDPQQVFLKVRMIEASREAGQAIGLGVSARDDGGSAITLGTGRIANPVPFGSFLATMVDEGVSVSLLIEALEERGLVRNLAEPTLAALSGETASFLAGGEVPIPVAQDGDEVTVEYKEFGVRLSFTPVVLGNGLINLTLEPEVSQLDLNNTYNTGSIELPSFSTRRASTTIELRAGQSFVIAGLLQRNNSRRQSQVPWLGNVPILGTLFRSASWQKDETDLVIIVTPYLNRPGGPSERLVSPLEDSILTTEQEFFLRGTQEITRGEMERRLRRRSVDGPFGHIIEGSSGG</sequence>
<dbReference type="Pfam" id="PF13629">
    <property type="entry name" value="T2SS-T3SS_pil_N"/>
    <property type="match status" value="1"/>
</dbReference>
<dbReference type="PANTHER" id="PTHR30332:SF17">
    <property type="entry name" value="TYPE IV PILIATION SYSTEM PROTEIN DR_0774-RELATED"/>
    <property type="match status" value="1"/>
</dbReference>
<proteinExistence type="inferred from homology"/>
<dbReference type="InterPro" id="IPR001775">
    <property type="entry name" value="GspD/PilQ"/>
</dbReference>
<feature type="domain" description="Pilus formation protein N-terminal" evidence="3">
    <location>
        <begin position="41"/>
        <end position="110"/>
    </location>
</feature>
<organism evidence="4 5">
    <name type="scientific">Paracoccus liaowanqingii</name>
    <dbReference type="NCBI Taxonomy" id="2560053"/>
    <lineage>
        <taxon>Bacteria</taxon>
        <taxon>Pseudomonadati</taxon>
        <taxon>Pseudomonadota</taxon>
        <taxon>Alphaproteobacteria</taxon>
        <taxon>Rhodobacterales</taxon>
        <taxon>Paracoccaceae</taxon>
        <taxon>Paracoccus</taxon>
    </lineage>
</organism>
<reference evidence="5" key="1">
    <citation type="submission" date="2019-05" db="EMBL/GenBank/DDBJ databases">
        <title>Tamlana fucoidanivorans sp. nov., isolated from the surface of algae collected from Fujian province in China.</title>
        <authorList>
            <person name="Li J."/>
        </authorList>
    </citation>
    <scope>NUCLEOTIDE SEQUENCE [LARGE SCALE GENOMIC DNA]</scope>
    <source>
        <strain evidence="5">2251</strain>
        <plasmid evidence="5">unnamed7</plasmid>
    </source>
</reference>